<dbReference type="AlphaFoldDB" id="A0A0M0LLG8"/>
<evidence type="ECO:0000256" key="4">
    <source>
        <dbReference type="ARBA" id="ARBA00023163"/>
    </source>
</evidence>
<evidence type="ECO:0000256" key="1">
    <source>
        <dbReference type="ARBA" id="ARBA00010641"/>
    </source>
</evidence>
<dbReference type="SUPFAM" id="SSF88659">
    <property type="entry name" value="Sigma3 and sigma4 domains of RNA polymerase sigma factors"/>
    <property type="match status" value="1"/>
</dbReference>
<gene>
    <name evidence="7" type="ORF">AMD00_04725</name>
</gene>
<keyword evidence="3" id="KW-0731">Sigma factor</keyword>
<dbReference type="PANTHER" id="PTHR43133:SF60">
    <property type="entry name" value="RNA POLYMERASE SIGMA FACTOR SIGV"/>
    <property type="match status" value="1"/>
</dbReference>
<dbReference type="Pfam" id="PF08281">
    <property type="entry name" value="Sigma70_r4_2"/>
    <property type="match status" value="1"/>
</dbReference>
<dbReference type="InterPro" id="IPR036388">
    <property type="entry name" value="WH-like_DNA-bd_sf"/>
</dbReference>
<dbReference type="Gene3D" id="1.10.10.10">
    <property type="entry name" value="Winged helix-like DNA-binding domain superfamily/Winged helix DNA-binding domain"/>
    <property type="match status" value="1"/>
</dbReference>
<dbReference type="GO" id="GO:0003677">
    <property type="term" value="F:DNA binding"/>
    <property type="evidence" value="ECO:0007669"/>
    <property type="project" value="InterPro"/>
</dbReference>
<protein>
    <submittedName>
        <fullName evidence="7">RNA polymerase subunit sigma-70</fullName>
    </submittedName>
</protein>
<dbReference type="Gene3D" id="1.10.1740.10">
    <property type="match status" value="1"/>
</dbReference>
<feature type="domain" description="RNA polymerase sigma-70 region 2" evidence="5">
    <location>
        <begin position="8"/>
        <end position="74"/>
    </location>
</feature>
<dbReference type="InterPro" id="IPR007627">
    <property type="entry name" value="RNA_pol_sigma70_r2"/>
</dbReference>
<name>A0A0M0LLG8_9BACL</name>
<dbReference type="OrthoDB" id="9794508at2"/>
<keyword evidence="2" id="KW-0805">Transcription regulation</keyword>
<evidence type="ECO:0000259" key="6">
    <source>
        <dbReference type="Pfam" id="PF08281"/>
    </source>
</evidence>
<dbReference type="CDD" id="cd06171">
    <property type="entry name" value="Sigma70_r4"/>
    <property type="match status" value="1"/>
</dbReference>
<dbReference type="GeneID" id="301135406"/>
<dbReference type="InterPro" id="IPR013324">
    <property type="entry name" value="RNA_pol_sigma_r3/r4-like"/>
</dbReference>
<dbReference type="EMBL" id="LILB01000001">
    <property type="protein sequence ID" value="KOO51752.1"/>
    <property type="molecule type" value="Genomic_DNA"/>
</dbReference>
<evidence type="ECO:0000313" key="7">
    <source>
        <dbReference type="EMBL" id="KOO51752.1"/>
    </source>
</evidence>
<evidence type="ECO:0000256" key="2">
    <source>
        <dbReference type="ARBA" id="ARBA00023015"/>
    </source>
</evidence>
<dbReference type="InterPro" id="IPR013325">
    <property type="entry name" value="RNA_pol_sigma_r2"/>
</dbReference>
<dbReference type="STRING" id="263475.AMD00_04725"/>
<evidence type="ECO:0000256" key="3">
    <source>
        <dbReference type="ARBA" id="ARBA00023082"/>
    </source>
</evidence>
<reference evidence="8" key="1">
    <citation type="submission" date="2015-08" db="EMBL/GenBank/DDBJ databases">
        <title>Fjat-10028 dsm 16317.</title>
        <authorList>
            <person name="Liu B."/>
            <person name="Wang J."/>
            <person name="Zhu Y."/>
            <person name="Liu G."/>
            <person name="Chen Q."/>
            <person name="Chen Z."/>
            <person name="Lan J."/>
            <person name="Che J."/>
            <person name="Ge C."/>
            <person name="Shi H."/>
            <person name="Pan Z."/>
            <person name="Liu X."/>
        </authorList>
    </citation>
    <scope>NUCLEOTIDE SEQUENCE [LARGE SCALE GENOMIC DNA]</scope>
    <source>
        <strain evidence="8">DSM 16317</strain>
    </source>
</reference>
<dbReference type="Proteomes" id="UP000036867">
    <property type="component" value="Unassembled WGS sequence"/>
</dbReference>
<dbReference type="RefSeq" id="WP_053415912.1">
    <property type="nucleotide sequence ID" value="NZ_LILB01000001.1"/>
</dbReference>
<dbReference type="PANTHER" id="PTHR43133">
    <property type="entry name" value="RNA POLYMERASE ECF-TYPE SIGMA FACTO"/>
    <property type="match status" value="1"/>
</dbReference>
<proteinExistence type="inferred from homology"/>
<dbReference type="InterPro" id="IPR013249">
    <property type="entry name" value="RNA_pol_sigma70_r4_t2"/>
</dbReference>
<comment type="caution">
    <text evidence="7">The sequence shown here is derived from an EMBL/GenBank/DDBJ whole genome shotgun (WGS) entry which is preliminary data.</text>
</comment>
<feature type="domain" description="RNA polymerase sigma factor 70 region 4 type 2" evidence="6">
    <location>
        <begin position="104"/>
        <end position="156"/>
    </location>
</feature>
<keyword evidence="4" id="KW-0804">Transcription</keyword>
<dbReference type="SUPFAM" id="SSF88946">
    <property type="entry name" value="Sigma2 domain of RNA polymerase sigma factors"/>
    <property type="match status" value="1"/>
</dbReference>
<comment type="similarity">
    <text evidence="1">Belongs to the sigma-70 factor family. ECF subfamily.</text>
</comment>
<dbReference type="GO" id="GO:0006352">
    <property type="term" value="P:DNA-templated transcription initiation"/>
    <property type="evidence" value="ECO:0007669"/>
    <property type="project" value="InterPro"/>
</dbReference>
<sequence>MAKELEEIIEEYGDYLLRVAYLYVKDLTTAEDIVQEVFITFYKKQSQFKGEASLKTYLVKITVNRCHDYLRSWKRKRLTLMDKMTGKGDRRTPEYLVLEAADRMRVTEALLQLPILYREVIILYYYQELNTVKIAGILDCPEATVRTRLQRARKLLHKQLIGYEWGGWQHESFEG</sequence>
<evidence type="ECO:0000259" key="5">
    <source>
        <dbReference type="Pfam" id="PF04542"/>
    </source>
</evidence>
<keyword evidence="8" id="KW-1185">Reference proteome</keyword>
<accession>A0A0M0LLG8</accession>
<dbReference type="InterPro" id="IPR039425">
    <property type="entry name" value="RNA_pol_sigma-70-like"/>
</dbReference>
<dbReference type="NCBIfam" id="TIGR02937">
    <property type="entry name" value="sigma70-ECF"/>
    <property type="match status" value="1"/>
</dbReference>
<dbReference type="GO" id="GO:0016987">
    <property type="term" value="F:sigma factor activity"/>
    <property type="evidence" value="ECO:0007669"/>
    <property type="project" value="UniProtKB-KW"/>
</dbReference>
<organism evidence="7 8">
    <name type="scientific">Viridibacillus arvi</name>
    <dbReference type="NCBI Taxonomy" id="263475"/>
    <lineage>
        <taxon>Bacteria</taxon>
        <taxon>Bacillati</taxon>
        <taxon>Bacillota</taxon>
        <taxon>Bacilli</taxon>
        <taxon>Bacillales</taxon>
        <taxon>Caryophanaceae</taxon>
        <taxon>Viridibacillus</taxon>
    </lineage>
</organism>
<dbReference type="Pfam" id="PF04542">
    <property type="entry name" value="Sigma70_r2"/>
    <property type="match status" value="1"/>
</dbReference>
<evidence type="ECO:0000313" key="8">
    <source>
        <dbReference type="Proteomes" id="UP000036867"/>
    </source>
</evidence>
<dbReference type="InterPro" id="IPR014284">
    <property type="entry name" value="RNA_pol_sigma-70_dom"/>
</dbReference>